<proteinExistence type="predicted"/>
<feature type="transmembrane region" description="Helical" evidence="1">
    <location>
        <begin position="28"/>
        <end position="47"/>
    </location>
</feature>
<keyword evidence="1" id="KW-0472">Membrane</keyword>
<keyword evidence="3" id="KW-1185">Reference proteome</keyword>
<dbReference type="InterPro" id="IPR045749">
    <property type="entry name" value="DUF6090"/>
</dbReference>
<evidence type="ECO:0000313" key="2">
    <source>
        <dbReference type="EMBL" id="MCA6073808.1"/>
    </source>
</evidence>
<dbReference type="RefSeq" id="WP_225696920.1">
    <property type="nucleotide sequence ID" value="NZ_JAIXNE010000001.1"/>
</dbReference>
<dbReference type="AlphaFoldDB" id="A0A9X1HN05"/>
<dbReference type="EMBL" id="JAIXNE010000001">
    <property type="protein sequence ID" value="MCA6073808.1"/>
    <property type="molecule type" value="Genomic_DNA"/>
</dbReference>
<keyword evidence="1" id="KW-1133">Transmembrane helix</keyword>
<reference evidence="2" key="1">
    <citation type="submission" date="2021-09" db="EMBL/GenBank/DDBJ databases">
        <title>Fulvivirga sp. isolated from coastal sediment.</title>
        <authorList>
            <person name="Yu H."/>
        </authorList>
    </citation>
    <scope>NUCLEOTIDE SEQUENCE</scope>
    <source>
        <strain evidence="2">1062</strain>
    </source>
</reference>
<accession>A0A9X1HN05</accession>
<comment type="caution">
    <text evidence="2">The sequence shown here is derived from an EMBL/GenBank/DDBJ whole genome shotgun (WGS) entry which is preliminary data.</text>
</comment>
<protein>
    <submittedName>
        <fullName evidence="2">Uncharacterized protein</fullName>
    </submittedName>
</protein>
<name>A0A9X1HN05_9BACT</name>
<organism evidence="2 3">
    <name type="scientific">Fulvivirga sedimenti</name>
    <dbReference type="NCBI Taxonomy" id="2879465"/>
    <lineage>
        <taxon>Bacteria</taxon>
        <taxon>Pseudomonadati</taxon>
        <taxon>Bacteroidota</taxon>
        <taxon>Cytophagia</taxon>
        <taxon>Cytophagales</taxon>
        <taxon>Fulvivirgaceae</taxon>
        <taxon>Fulvivirga</taxon>
    </lineage>
</organism>
<sequence>MIKFFRRIRKTLFSENTPGGPSGKFGKYLLYAIGEIALVMIGILLALQVNNWNEQRKADKAESKALVALKNEFELNIERLEFICAERDSAQEDRRAHYDIIANDTIPIETKVRSNVKGYFGGRWAIQNTVLNGLVNSGAIDNIKNDSLKTLLTLWPNMVQRWIAAEDKYNSLKERMQDYERTRLRQGIPNRLNDKRGYTFKDSWEQYYSRKAFIVNDLEYQNFVASDIEMLYQQSIICNRIMQNYNQIITALNSEIQNRKIK</sequence>
<evidence type="ECO:0000256" key="1">
    <source>
        <dbReference type="SAM" id="Phobius"/>
    </source>
</evidence>
<evidence type="ECO:0000313" key="3">
    <source>
        <dbReference type="Proteomes" id="UP001139409"/>
    </source>
</evidence>
<gene>
    <name evidence="2" type="ORF">LDX50_02960</name>
</gene>
<keyword evidence="1" id="KW-0812">Transmembrane</keyword>
<dbReference type="Proteomes" id="UP001139409">
    <property type="component" value="Unassembled WGS sequence"/>
</dbReference>
<dbReference type="Pfam" id="PF19578">
    <property type="entry name" value="DUF6090"/>
    <property type="match status" value="1"/>
</dbReference>